<dbReference type="Proteomes" id="UP000196239">
    <property type="component" value="Chromosome 1"/>
</dbReference>
<gene>
    <name evidence="1" type="ORF">NDEV_1388</name>
</gene>
<reference evidence="2" key="1">
    <citation type="submission" date="2015-10" db="EMBL/GenBank/DDBJ databases">
        <authorList>
            <person name="Lehtovirta-Morley L.E."/>
            <person name="Vieille C."/>
        </authorList>
    </citation>
    <scope>NUCLEOTIDE SEQUENCE [LARGE SCALE GENOMIC DNA]</scope>
</reference>
<sequence length="126" mass="14614">MVITRTVKLDQFCKSILDIDRNIRSVAVLDGKGKLLDSMAHRGVLQPSLEKWNDIHYMECTFDISMGAKFDDLYGPIRYHHSDKDDFIMFSFPYHKNIIIITSTKKISPITFATKIAHTINDFKKF</sequence>
<evidence type="ECO:0008006" key="3">
    <source>
        <dbReference type="Google" id="ProtNLM"/>
    </source>
</evidence>
<accession>A0A128A467</accession>
<evidence type="ECO:0000313" key="1">
    <source>
        <dbReference type="EMBL" id="CUR52153.1"/>
    </source>
</evidence>
<name>A0A128A467_9ARCH</name>
<dbReference type="KEGG" id="ndv:NDEV_1388"/>
<dbReference type="EMBL" id="LN890280">
    <property type="protein sequence ID" value="CUR52153.1"/>
    <property type="molecule type" value="Genomic_DNA"/>
</dbReference>
<proteinExistence type="predicted"/>
<evidence type="ECO:0000313" key="2">
    <source>
        <dbReference type="Proteomes" id="UP000196239"/>
    </source>
</evidence>
<dbReference type="AlphaFoldDB" id="A0A128A467"/>
<keyword evidence="2" id="KW-1185">Reference proteome</keyword>
<organism evidence="1 2">
    <name type="scientific">Nitrosotalea devaniterrae</name>
    <dbReference type="NCBI Taxonomy" id="1078905"/>
    <lineage>
        <taxon>Archaea</taxon>
        <taxon>Nitrososphaerota</taxon>
        <taxon>Nitrososphaeria</taxon>
        <taxon>Nitrosotaleales</taxon>
        <taxon>Nitrosotaleaceae</taxon>
        <taxon>Nitrosotalea</taxon>
    </lineage>
</organism>
<protein>
    <recommendedName>
        <fullName evidence="3">Roadblock/LAMTOR2 domain-containing protein</fullName>
    </recommendedName>
</protein>